<dbReference type="AlphaFoldDB" id="A0A370BNF0"/>
<proteinExistence type="predicted"/>
<evidence type="ECO:0000313" key="3">
    <source>
        <dbReference type="Proteomes" id="UP000253845"/>
    </source>
</evidence>
<gene>
    <name evidence="2" type="ORF">M747DRAFT_289329</name>
</gene>
<feature type="region of interest" description="Disordered" evidence="1">
    <location>
        <begin position="187"/>
        <end position="228"/>
    </location>
</feature>
<feature type="region of interest" description="Disordered" evidence="1">
    <location>
        <begin position="82"/>
        <end position="108"/>
    </location>
</feature>
<dbReference type="EMBL" id="KZ851954">
    <property type="protein sequence ID" value="RDH15039.1"/>
    <property type="molecule type" value="Genomic_DNA"/>
</dbReference>
<sequence>MYVTCKIGLYPGQRSENFKRHGYQRNNCNRTEETQEPNKQMGRPQAGEKRGSHLRTFNSFQGQYAISIGQRGYLMWARSKEEEEEDRAMHSTQERPGAKEADGVGHRQAPKRNADKIFFLVDGTQRWVCDPSGAGLNHRRQPETPDYVGTVLAIGWLKGADQMEVDASYHTSCPYFQALPGQARHVRASGQPRGFNDGSSSASSPTSGPHFLGPEPQQTFSTPSPTYPRSLPCRLNSIVAGIQIFNMHDTAAGWEDLADLHGAGVVLRQ</sequence>
<reference evidence="2 3" key="1">
    <citation type="submission" date="2018-07" db="EMBL/GenBank/DDBJ databases">
        <title>Section-level genome sequencing of Aspergillus section Nigri to investigate inter- and intra-species variation.</title>
        <authorList>
            <consortium name="DOE Joint Genome Institute"/>
            <person name="Vesth T.C."/>
            <person name="Nybo J.L."/>
            <person name="Theobald S."/>
            <person name="Frisvad J.C."/>
            <person name="Larsen T.O."/>
            <person name="Nielsen K.F."/>
            <person name="Hoof J.B."/>
            <person name="Brandl J."/>
            <person name="Salamov A."/>
            <person name="Riley R."/>
            <person name="Gladden J.M."/>
            <person name="Phatale P."/>
            <person name="Nielsen M.T."/>
            <person name="Lyhne E.K."/>
            <person name="Kogle M.E."/>
            <person name="Strasser K."/>
            <person name="McDonnell E."/>
            <person name="Barry K."/>
            <person name="Clum A."/>
            <person name="Chen C."/>
            <person name="Nolan M."/>
            <person name="Sandor L."/>
            <person name="Kuo A."/>
            <person name="Lipzen A."/>
            <person name="Hainaut M."/>
            <person name="Drula E."/>
            <person name="Tsang A."/>
            <person name="Magnuson J.K."/>
            <person name="Henrissat B."/>
            <person name="Wiebenga A."/>
            <person name="Simmons B.A."/>
            <person name="Makela M.R."/>
            <person name="De vries R.P."/>
            <person name="Grigoriev I.V."/>
            <person name="Mortensen U.H."/>
            <person name="Baker S.E."/>
            <person name="Andersen M.R."/>
        </authorList>
    </citation>
    <scope>NUCLEOTIDE SEQUENCE [LARGE SCALE GENOMIC DNA]</scope>
    <source>
        <strain evidence="2 3">ATCC 13496</strain>
    </source>
</reference>
<organism evidence="2 3">
    <name type="scientific">Aspergillus niger ATCC 13496</name>
    <dbReference type="NCBI Taxonomy" id="1353008"/>
    <lineage>
        <taxon>Eukaryota</taxon>
        <taxon>Fungi</taxon>
        <taxon>Dikarya</taxon>
        <taxon>Ascomycota</taxon>
        <taxon>Pezizomycotina</taxon>
        <taxon>Eurotiomycetes</taxon>
        <taxon>Eurotiomycetidae</taxon>
        <taxon>Eurotiales</taxon>
        <taxon>Aspergillaceae</taxon>
        <taxon>Aspergillus</taxon>
        <taxon>Aspergillus subgen. Circumdati</taxon>
    </lineage>
</organism>
<name>A0A370BNF0_ASPNG</name>
<evidence type="ECO:0000256" key="1">
    <source>
        <dbReference type="SAM" id="MobiDB-lite"/>
    </source>
</evidence>
<feature type="region of interest" description="Disordered" evidence="1">
    <location>
        <begin position="21"/>
        <end position="51"/>
    </location>
</feature>
<dbReference type="Proteomes" id="UP000253845">
    <property type="component" value="Unassembled WGS sequence"/>
</dbReference>
<dbReference type="VEuPathDB" id="FungiDB:M747DRAFT_289329"/>
<protein>
    <submittedName>
        <fullName evidence="2">Uncharacterized protein</fullName>
    </submittedName>
</protein>
<accession>A0A370BNF0</accession>
<feature type="compositionally biased region" description="Low complexity" evidence="1">
    <location>
        <begin position="198"/>
        <end position="209"/>
    </location>
</feature>
<feature type="compositionally biased region" description="Basic and acidic residues" evidence="1">
    <location>
        <begin position="87"/>
        <end position="105"/>
    </location>
</feature>
<evidence type="ECO:0000313" key="2">
    <source>
        <dbReference type="EMBL" id="RDH15039.1"/>
    </source>
</evidence>